<dbReference type="GO" id="GO:0042775">
    <property type="term" value="P:mitochondrial ATP synthesis coupled electron transport"/>
    <property type="evidence" value="ECO:0007669"/>
    <property type="project" value="TreeGrafter"/>
</dbReference>
<dbReference type="PANTHER" id="PTHR17117:SF3">
    <property type="entry name" value="NADH DEHYDROGENASE [UBIQUINONE] FLAVOPROTEIN 3, MITOCHONDRIAL"/>
    <property type="match status" value="1"/>
</dbReference>
<dbReference type="EMBL" id="WNYA01001516">
    <property type="protein sequence ID" value="KAG8545622.1"/>
    <property type="molecule type" value="Genomic_DNA"/>
</dbReference>
<comment type="caution">
    <text evidence="2">The sequence shown here is derived from an EMBL/GenBank/DDBJ whole genome shotgun (WGS) entry which is preliminary data.</text>
</comment>
<sequence>MAAALRSVRRLQQVLPRISVTCVRAQGGGKGSSNKGGSKTLVSFPVRVSQCQRPATGENRDEALRAVSALLRDDGGQSGTEVHTAQGVSQSIDCTAQKDNSSSSSSDSSSDSESEEEDSEPVSDRHADLADGGGHPGQNHKSSSIREILVAPEQKDKMWLRGKNAEELKNYASAMTIAELPPKTPLGARQVETPSRMVHGQGDSATSAANSKMSKTSDELPVGGIEIVAMESTKTQIISTTRSKEASGGAEETSSPEAPIISTTRSEEASGGAEETSSPEAQIISTTRSEEASGGAEETSAPESAEIHESHSPPEPRAAPQDPFDNTKYQNLQHFNYTPFTFVDVDVELAKYRLPQPSSGRPSPRH</sequence>
<dbReference type="GO" id="GO:0005739">
    <property type="term" value="C:mitochondrion"/>
    <property type="evidence" value="ECO:0007669"/>
    <property type="project" value="InterPro"/>
</dbReference>
<evidence type="ECO:0000256" key="1">
    <source>
        <dbReference type="SAM" id="MobiDB-lite"/>
    </source>
</evidence>
<feature type="region of interest" description="Disordered" evidence="1">
    <location>
        <begin position="67"/>
        <end position="149"/>
    </location>
</feature>
<feature type="compositionally biased region" description="Polar residues" evidence="1">
    <location>
        <begin position="252"/>
        <end position="264"/>
    </location>
</feature>
<gene>
    <name evidence="2" type="ORF">GDO81_020584</name>
</gene>
<evidence type="ECO:0008006" key="4">
    <source>
        <dbReference type="Google" id="ProtNLM"/>
    </source>
</evidence>
<dbReference type="AlphaFoldDB" id="A0AAV6Z7V7"/>
<reference evidence="2" key="1">
    <citation type="thesis" date="2020" institute="ProQuest LLC" country="789 East Eisenhower Parkway, Ann Arbor, MI, USA">
        <title>Comparative Genomics and Chromosome Evolution.</title>
        <authorList>
            <person name="Mudd A.B."/>
        </authorList>
    </citation>
    <scope>NUCLEOTIDE SEQUENCE</scope>
    <source>
        <strain evidence="2">237g6f4</strain>
        <tissue evidence="2">Blood</tissue>
    </source>
</reference>
<evidence type="ECO:0000313" key="3">
    <source>
        <dbReference type="Proteomes" id="UP000824782"/>
    </source>
</evidence>
<dbReference type="PANTHER" id="PTHR17117">
    <property type="entry name" value="NADH-UBIQUINONE OXIDOREDUCTASE"/>
    <property type="match status" value="1"/>
</dbReference>
<feature type="region of interest" description="Disordered" evidence="1">
    <location>
        <begin position="196"/>
        <end position="222"/>
    </location>
</feature>
<protein>
    <recommendedName>
        <fullName evidence="4">NADH dehydrogenase [ubiquinone] flavoprotein 3, mitochondrial</fullName>
    </recommendedName>
</protein>
<organism evidence="2 3">
    <name type="scientific">Engystomops pustulosus</name>
    <name type="common">Tungara frog</name>
    <name type="synonym">Physalaemus pustulosus</name>
    <dbReference type="NCBI Taxonomy" id="76066"/>
    <lineage>
        <taxon>Eukaryota</taxon>
        <taxon>Metazoa</taxon>
        <taxon>Chordata</taxon>
        <taxon>Craniata</taxon>
        <taxon>Vertebrata</taxon>
        <taxon>Euteleostomi</taxon>
        <taxon>Amphibia</taxon>
        <taxon>Batrachia</taxon>
        <taxon>Anura</taxon>
        <taxon>Neobatrachia</taxon>
        <taxon>Hyloidea</taxon>
        <taxon>Leptodactylidae</taxon>
        <taxon>Leiuperinae</taxon>
        <taxon>Engystomops</taxon>
    </lineage>
</organism>
<feature type="compositionally biased region" description="Low complexity" evidence="1">
    <location>
        <begin position="292"/>
        <end position="304"/>
    </location>
</feature>
<dbReference type="GO" id="GO:0045271">
    <property type="term" value="C:respiratory chain complex I"/>
    <property type="evidence" value="ECO:0007669"/>
    <property type="project" value="InterPro"/>
</dbReference>
<evidence type="ECO:0000313" key="2">
    <source>
        <dbReference type="EMBL" id="KAG8545622.1"/>
    </source>
</evidence>
<name>A0AAV6Z7V7_ENGPU</name>
<feature type="region of interest" description="Disordered" evidence="1">
    <location>
        <begin position="235"/>
        <end position="331"/>
    </location>
</feature>
<accession>A0AAV6Z7V7</accession>
<proteinExistence type="predicted"/>
<feature type="compositionally biased region" description="Basic and acidic residues" evidence="1">
    <location>
        <begin position="305"/>
        <end position="314"/>
    </location>
</feature>
<feature type="compositionally biased region" description="Polar residues" evidence="1">
    <location>
        <begin position="79"/>
        <end position="100"/>
    </location>
</feature>
<feature type="compositionally biased region" description="Acidic residues" evidence="1">
    <location>
        <begin position="110"/>
        <end position="121"/>
    </location>
</feature>
<feature type="compositionally biased region" description="Low complexity" evidence="1">
    <location>
        <begin position="269"/>
        <end position="281"/>
    </location>
</feature>
<keyword evidence="3" id="KW-1185">Reference proteome</keyword>
<dbReference type="InterPro" id="IPR026193">
    <property type="entry name" value="NDUFV3"/>
</dbReference>
<dbReference type="Proteomes" id="UP000824782">
    <property type="component" value="Unassembled WGS sequence"/>
</dbReference>
<dbReference type="Pfam" id="PF15880">
    <property type="entry name" value="NDUFV3"/>
    <property type="match status" value="1"/>
</dbReference>
<feature type="compositionally biased region" description="Polar residues" evidence="1">
    <location>
        <begin position="203"/>
        <end position="214"/>
    </location>
</feature>